<keyword evidence="1" id="KW-0132">Cell division</keyword>
<dbReference type="InterPro" id="IPR006671">
    <property type="entry name" value="Cyclin_N"/>
</dbReference>
<dbReference type="Pfam" id="PF00134">
    <property type="entry name" value="Cyclin_N"/>
    <property type="match status" value="1"/>
</dbReference>
<dbReference type="InterPro" id="IPR004367">
    <property type="entry name" value="Cyclin_C-dom"/>
</dbReference>
<evidence type="ECO:0000256" key="2">
    <source>
        <dbReference type="ARBA" id="ARBA00023127"/>
    </source>
</evidence>
<dbReference type="SMART" id="SM00385">
    <property type="entry name" value="CYCLIN"/>
    <property type="match status" value="2"/>
</dbReference>
<feature type="region of interest" description="Disordered" evidence="5">
    <location>
        <begin position="1"/>
        <end position="28"/>
    </location>
</feature>
<dbReference type="InterPro" id="IPR036915">
    <property type="entry name" value="Cyclin-like_sf"/>
</dbReference>
<dbReference type="InterPro" id="IPR039361">
    <property type="entry name" value="Cyclin"/>
</dbReference>
<keyword evidence="2 4" id="KW-0195">Cyclin</keyword>
<dbReference type="GeneID" id="108678018"/>
<evidence type="ECO:0000256" key="4">
    <source>
        <dbReference type="RuleBase" id="RU000383"/>
    </source>
</evidence>
<dbReference type="PANTHER" id="PTHR10177">
    <property type="entry name" value="CYCLINS"/>
    <property type="match status" value="1"/>
</dbReference>
<dbReference type="AlphaFoldDB" id="A0A8B7P7L8"/>
<dbReference type="Gene3D" id="1.10.472.10">
    <property type="entry name" value="Cyclin-like"/>
    <property type="match status" value="2"/>
</dbReference>
<dbReference type="CDD" id="cd20537">
    <property type="entry name" value="CYCLIN_CCNO-like_rpt2"/>
    <property type="match status" value="1"/>
</dbReference>
<organism evidence="7 8">
    <name type="scientific">Hyalella azteca</name>
    <name type="common">Amphipod</name>
    <dbReference type="NCBI Taxonomy" id="294128"/>
    <lineage>
        <taxon>Eukaryota</taxon>
        <taxon>Metazoa</taxon>
        <taxon>Ecdysozoa</taxon>
        <taxon>Arthropoda</taxon>
        <taxon>Crustacea</taxon>
        <taxon>Multicrustacea</taxon>
        <taxon>Malacostraca</taxon>
        <taxon>Eumalacostraca</taxon>
        <taxon>Peracarida</taxon>
        <taxon>Amphipoda</taxon>
        <taxon>Senticaudata</taxon>
        <taxon>Talitrida</taxon>
        <taxon>Talitroidea</taxon>
        <taxon>Hyalellidae</taxon>
        <taxon>Hyalella</taxon>
    </lineage>
</organism>
<proteinExistence type="inferred from homology"/>
<evidence type="ECO:0000313" key="7">
    <source>
        <dbReference type="Proteomes" id="UP000694843"/>
    </source>
</evidence>
<protein>
    <submittedName>
        <fullName evidence="8">Uncharacterized protein LOC108678018</fullName>
    </submittedName>
</protein>
<dbReference type="RefSeq" id="XP_018021837.1">
    <property type="nucleotide sequence ID" value="XM_018166348.2"/>
</dbReference>
<evidence type="ECO:0000259" key="6">
    <source>
        <dbReference type="SMART" id="SM00385"/>
    </source>
</evidence>
<evidence type="ECO:0000256" key="5">
    <source>
        <dbReference type="SAM" id="MobiDB-lite"/>
    </source>
</evidence>
<dbReference type="SUPFAM" id="SSF47954">
    <property type="entry name" value="Cyclin-like"/>
    <property type="match status" value="2"/>
</dbReference>
<accession>A0A8B7P7L8</accession>
<dbReference type="Proteomes" id="UP000694843">
    <property type="component" value="Unplaced"/>
</dbReference>
<gene>
    <name evidence="8" type="primary">LOC108678018</name>
</gene>
<dbReference type="PROSITE" id="PS00292">
    <property type="entry name" value="CYCLINS"/>
    <property type="match status" value="1"/>
</dbReference>
<feature type="domain" description="Cyclin-like" evidence="6">
    <location>
        <begin position="190"/>
        <end position="274"/>
    </location>
</feature>
<keyword evidence="7" id="KW-1185">Reference proteome</keyword>
<comment type="similarity">
    <text evidence="4">Belongs to the cyclin family.</text>
</comment>
<dbReference type="KEGG" id="hazt:108678018"/>
<evidence type="ECO:0000313" key="8">
    <source>
        <dbReference type="RefSeq" id="XP_018021837.1"/>
    </source>
</evidence>
<evidence type="ECO:0000256" key="1">
    <source>
        <dbReference type="ARBA" id="ARBA00022618"/>
    </source>
</evidence>
<dbReference type="OrthoDB" id="5590282at2759"/>
<feature type="domain" description="Cyclin-like" evidence="6">
    <location>
        <begin position="287"/>
        <end position="380"/>
    </location>
</feature>
<dbReference type="FunFam" id="1.10.472.10:FF:000057">
    <property type="entry name" value="Cyclin N-terminal domain containing 2"/>
    <property type="match status" value="1"/>
</dbReference>
<evidence type="ECO:0000256" key="3">
    <source>
        <dbReference type="ARBA" id="ARBA00023306"/>
    </source>
</evidence>
<dbReference type="InterPro" id="IPR048258">
    <property type="entry name" value="Cyclins_cyclin-box"/>
</dbReference>
<sequence>MENSDIPSDPLPALETPEGCQDDGFSASSSNLRNSSVLDFCRRASLGVDGAIKTPVCLARRFSTGTACVRNIRRRFSLGEDRKRFHLAGSNISINEAHFRRLSVDSCLGVYDPRRRSSLGAESLIEYDLEEENEPSADQRVDLPSDALLGLQYADDVFAVKKALEIKYHPLRCLENQPQVTEPVRCAIVNWLLKVNRKLNFGSETLFLAVHFLDRFLTLSAIASDCVQLLAVCALFVAAKMEEIKVPGISALSRVCSAPFQRHHFRRMEILLLTKLGFYLHAPTSWYFINHLALKACQLGYLDRKVTRAARRVSELCLCRYDITQYSPSVQAAAAFLSAISILEPELARTLPCLFEAGKSDHLQCLIDEETMHCASCSLSDEPEWCLDDHSPQCCALLNNPPGEDEGGHHDVNERGEIEEEQEYKADPTLVSALVLAIKLLYKPSELEEISSCWTLMAAHMLPYEEQLLQEASKSASSINISALQDEAKSTELKDSQISKSSAMDELEISESGSSSEFGLASECSSTRTDVVISEKFSSSCLDRRDSGIVTMEIDLQQRLIDDNKLEQSMK</sequence>
<name>A0A8B7P7L8_HYAAZ</name>
<dbReference type="InterPro" id="IPR013763">
    <property type="entry name" value="Cyclin-like_dom"/>
</dbReference>
<dbReference type="GO" id="GO:0000278">
    <property type="term" value="P:mitotic cell cycle"/>
    <property type="evidence" value="ECO:0007669"/>
    <property type="project" value="UniProtKB-ARBA"/>
</dbReference>
<dbReference type="Pfam" id="PF02984">
    <property type="entry name" value="Cyclin_C"/>
    <property type="match status" value="1"/>
</dbReference>
<reference evidence="8" key="1">
    <citation type="submission" date="2025-08" db="UniProtKB">
        <authorList>
            <consortium name="RefSeq"/>
        </authorList>
    </citation>
    <scope>IDENTIFICATION</scope>
    <source>
        <tissue evidence="8">Whole organism</tissue>
    </source>
</reference>
<keyword evidence="3" id="KW-0131">Cell cycle</keyword>
<dbReference type="GO" id="GO:0051301">
    <property type="term" value="P:cell division"/>
    <property type="evidence" value="ECO:0007669"/>
    <property type="project" value="UniProtKB-KW"/>
</dbReference>